<reference evidence="4 5" key="1">
    <citation type="submission" date="2018-07" db="EMBL/GenBank/DDBJ databases">
        <title>Genomic Encyclopedia of Type Strains, Phase IV (KMG-IV): sequencing the most valuable type-strain genomes for metagenomic binning, comparative biology and taxonomic classification.</title>
        <authorList>
            <person name="Goeker M."/>
        </authorList>
    </citation>
    <scope>NUCLEOTIDE SEQUENCE [LARGE SCALE GENOMIC DNA]</scope>
    <source>
        <strain evidence="4 5">DSM 27016</strain>
    </source>
</reference>
<dbReference type="SUPFAM" id="SSF51556">
    <property type="entry name" value="Metallo-dependent hydrolases"/>
    <property type="match status" value="1"/>
</dbReference>
<evidence type="ECO:0000256" key="3">
    <source>
        <dbReference type="PIRSR" id="PIRSR005902-1"/>
    </source>
</evidence>
<dbReference type="PIRSF" id="PIRSF005902">
    <property type="entry name" value="DNase_TatD"/>
    <property type="match status" value="1"/>
</dbReference>
<evidence type="ECO:0000313" key="4">
    <source>
        <dbReference type="EMBL" id="RCX18292.1"/>
    </source>
</evidence>
<dbReference type="InterPro" id="IPR032466">
    <property type="entry name" value="Metal_Hydrolase"/>
</dbReference>
<dbReference type="InterPro" id="IPR001130">
    <property type="entry name" value="TatD-like"/>
</dbReference>
<gene>
    <name evidence="4" type="ORF">DFR58_10551</name>
</gene>
<feature type="binding site" evidence="3">
    <location>
        <position position="6"/>
    </location>
    <ligand>
        <name>a divalent metal cation</name>
        <dbReference type="ChEBI" id="CHEBI:60240"/>
        <label>1</label>
    </ligand>
</feature>
<dbReference type="OrthoDB" id="9810005at2"/>
<dbReference type="PANTHER" id="PTHR46124">
    <property type="entry name" value="D-AMINOACYL-TRNA DEACYLASE"/>
    <property type="match status" value="1"/>
</dbReference>
<dbReference type="NCBIfam" id="TIGR00010">
    <property type="entry name" value="YchF/TatD family DNA exonuclease"/>
    <property type="match status" value="1"/>
</dbReference>
<evidence type="ECO:0000256" key="2">
    <source>
        <dbReference type="ARBA" id="ARBA00022801"/>
    </source>
</evidence>
<dbReference type="GO" id="GO:0016788">
    <property type="term" value="F:hydrolase activity, acting on ester bonds"/>
    <property type="evidence" value="ECO:0007669"/>
    <property type="project" value="InterPro"/>
</dbReference>
<feature type="binding site" evidence="3">
    <location>
        <position position="92"/>
    </location>
    <ligand>
        <name>a divalent metal cation</name>
        <dbReference type="ChEBI" id="CHEBI:60240"/>
        <label>1</label>
    </ligand>
</feature>
<dbReference type="AlphaFoldDB" id="A0A369B9U4"/>
<dbReference type="GO" id="GO:0004536">
    <property type="term" value="F:DNA nuclease activity"/>
    <property type="evidence" value="ECO:0007669"/>
    <property type="project" value="InterPro"/>
</dbReference>
<dbReference type="PANTHER" id="PTHR46124:SF2">
    <property type="entry name" value="D-AMINOACYL-TRNA DEACYLASE"/>
    <property type="match status" value="1"/>
</dbReference>
<dbReference type="InterPro" id="IPR018228">
    <property type="entry name" value="DNase_TatD-rel_CS"/>
</dbReference>
<dbReference type="Pfam" id="PF01026">
    <property type="entry name" value="TatD_DNase"/>
    <property type="match status" value="1"/>
</dbReference>
<organism evidence="4 5">
    <name type="scientific">Anaerobacterium chartisolvens</name>
    <dbReference type="NCBI Taxonomy" id="1297424"/>
    <lineage>
        <taxon>Bacteria</taxon>
        <taxon>Bacillati</taxon>
        <taxon>Bacillota</taxon>
        <taxon>Clostridia</taxon>
        <taxon>Eubacteriales</taxon>
        <taxon>Oscillospiraceae</taxon>
        <taxon>Anaerobacterium</taxon>
    </lineage>
</organism>
<dbReference type="PROSITE" id="PS01091">
    <property type="entry name" value="TATD_3"/>
    <property type="match status" value="1"/>
</dbReference>
<comment type="caution">
    <text evidence="4">The sequence shown here is derived from an EMBL/GenBank/DDBJ whole genome shotgun (WGS) entry which is preliminary data.</text>
</comment>
<dbReference type="RefSeq" id="WP_114296844.1">
    <property type="nucleotide sequence ID" value="NZ_QPJT01000005.1"/>
</dbReference>
<dbReference type="CDD" id="cd01310">
    <property type="entry name" value="TatD_DNAse"/>
    <property type="match status" value="1"/>
</dbReference>
<dbReference type="Proteomes" id="UP000253034">
    <property type="component" value="Unassembled WGS sequence"/>
</dbReference>
<keyword evidence="5" id="KW-1185">Reference proteome</keyword>
<evidence type="ECO:0000313" key="5">
    <source>
        <dbReference type="Proteomes" id="UP000253034"/>
    </source>
</evidence>
<sequence>MLFDSHAHYDDLKFDADRNSVIERAREAGVSYILNASSNMSSAVETVSIAQEFDFIYAAVGIHPHNVHEINENILNAIRDFASDHKVVAIGEIGLDYYYDTCPRDLQKHWFARQLGLAKELGLPAIIHDREAHEDTLDIIKSENSKETGGVFHCYSGSVEMARDVLDNNFYISIGGAVTFKNARKAIEVVNYVPMDRLLIETDCPYMTPEPYRGKRNDSGYIGLVAQKIADIKGLTYEQVACATTENAKRLFNINA</sequence>
<protein>
    <submittedName>
        <fullName evidence="4">TatD DNase family protein</fullName>
    </submittedName>
</protein>
<name>A0A369B9U4_9FIRM</name>
<feature type="binding site" evidence="3">
    <location>
        <position position="128"/>
    </location>
    <ligand>
        <name>a divalent metal cation</name>
        <dbReference type="ChEBI" id="CHEBI:60240"/>
        <label>2</label>
    </ligand>
</feature>
<dbReference type="GO" id="GO:0046872">
    <property type="term" value="F:metal ion binding"/>
    <property type="evidence" value="ECO:0007669"/>
    <property type="project" value="UniProtKB-KW"/>
</dbReference>
<keyword evidence="1 3" id="KW-0479">Metal-binding</keyword>
<feature type="binding site" evidence="3">
    <location>
        <position position="203"/>
    </location>
    <ligand>
        <name>a divalent metal cation</name>
        <dbReference type="ChEBI" id="CHEBI:60240"/>
        <label>1</label>
    </ligand>
</feature>
<feature type="binding site" evidence="3">
    <location>
        <position position="8"/>
    </location>
    <ligand>
        <name>a divalent metal cation</name>
        <dbReference type="ChEBI" id="CHEBI:60240"/>
        <label>1</label>
    </ligand>
</feature>
<dbReference type="EMBL" id="QPJT01000005">
    <property type="protein sequence ID" value="RCX18292.1"/>
    <property type="molecule type" value="Genomic_DNA"/>
</dbReference>
<accession>A0A369B9U4</accession>
<feature type="binding site" evidence="3">
    <location>
        <position position="153"/>
    </location>
    <ligand>
        <name>a divalent metal cation</name>
        <dbReference type="ChEBI" id="CHEBI:60240"/>
        <label>2</label>
    </ligand>
</feature>
<proteinExistence type="predicted"/>
<dbReference type="FunFam" id="3.20.20.140:FF:000005">
    <property type="entry name" value="TatD family hydrolase"/>
    <property type="match status" value="1"/>
</dbReference>
<dbReference type="Gene3D" id="3.20.20.140">
    <property type="entry name" value="Metal-dependent hydrolases"/>
    <property type="match status" value="1"/>
</dbReference>
<dbReference type="InterPro" id="IPR015991">
    <property type="entry name" value="TatD/YcfH-like"/>
</dbReference>
<keyword evidence="2" id="KW-0378">Hydrolase</keyword>
<evidence type="ECO:0000256" key="1">
    <source>
        <dbReference type="ARBA" id="ARBA00022723"/>
    </source>
</evidence>